<organism evidence="1 2">
    <name type="scientific">Prorocentrum cordatum</name>
    <dbReference type="NCBI Taxonomy" id="2364126"/>
    <lineage>
        <taxon>Eukaryota</taxon>
        <taxon>Sar</taxon>
        <taxon>Alveolata</taxon>
        <taxon>Dinophyceae</taxon>
        <taxon>Prorocentrales</taxon>
        <taxon>Prorocentraceae</taxon>
        <taxon>Prorocentrum</taxon>
    </lineage>
</organism>
<proteinExistence type="predicted"/>
<keyword evidence="2" id="KW-1185">Reference proteome</keyword>
<reference evidence="1" key="1">
    <citation type="submission" date="2023-10" db="EMBL/GenBank/DDBJ databases">
        <authorList>
            <person name="Chen Y."/>
            <person name="Shah S."/>
            <person name="Dougan E. K."/>
            <person name="Thang M."/>
            <person name="Chan C."/>
        </authorList>
    </citation>
    <scope>NUCLEOTIDE SEQUENCE [LARGE SCALE GENOMIC DNA]</scope>
</reference>
<feature type="non-terminal residue" evidence="1">
    <location>
        <position position="236"/>
    </location>
</feature>
<comment type="caution">
    <text evidence="1">The sequence shown here is derived from an EMBL/GenBank/DDBJ whole genome shotgun (WGS) entry which is preliminary data.</text>
</comment>
<evidence type="ECO:0000313" key="1">
    <source>
        <dbReference type="EMBL" id="CAK0866842.1"/>
    </source>
</evidence>
<name>A0ABN9V250_9DINO</name>
<accession>A0ABN9V250</accession>
<dbReference type="EMBL" id="CAUYUJ010016582">
    <property type="protein sequence ID" value="CAK0866842.1"/>
    <property type="molecule type" value="Genomic_DNA"/>
</dbReference>
<gene>
    <name evidence="1" type="ORF">PCOR1329_LOCUS53930</name>
</gene>
<protein>
    <submittedName>
        <fullName evidence="1">Uncharacterized protein</fullName>
    </submittedName>
</protein>
<sequence length="236" mass="26317">GGTAGGALAFGLDKTGRGAESDNGEETVVEDFAMKRADRLMRRLTFFGVELASEAALADFIQADHRPRSRKCPFSEKQLGKHIRSHLAATTGTSEPEKLPNGVLLARLNGAKEMERIFQKRLLVAKTVQGRNKYRAITLFCSSESMRERHKASFLKLTSSIYIATNCRTRYTKRKFVSHPTCSNTGDVLGPVEMPSMTQLRRLKKPDKVAYYRKRLARIGGEVSGDDEDDMDDAIE</sequence>
<feature type="non-terminal residue" evidence="1">
    <location>
        <position position="1"/>
    </location>
</feature>
<evidence type="ECO:0000313" key="2">
    <source>
        <dbReference type="Proteomes" id="UP001189429"/>
    </source>
</evidence>
<dbReference type="Proteomes" id="UP001189429">
    <property type="component" value="Unassembled WGS sequence"/>
</dbReference>